<evidence type="ECO:0000256" key="1">
    <source>
        <dbReference type="ARBA" id="ARBA00006484"/>
    </source>
</evidence>
<organism evidence="3 4">
    <name type="scientific">Parafrankia irregularis</name>
    <dbReference type="NCBI Taxonomy" id="795642"/>
    <lineage>
        <taxon>Bacteria</taxon>
        <taxon>Bacillati</taxon>
        <taxon>Actinomycetota</taxon>
        <taxon>Actinomycetes</taxon>
        <taxon>Frankiales</taxon>
        <taxon>Frankiaceae</taxon>
        <taxon>Parafrankia</taxon>
    </lineage>
</organism>
<dbReference type="PRINTS" id="PR00081">
    <property type="entry name" value="GDHRDH"/>
</dbReference>
<dbReference type="EMBL" id="FAOZ01000004">
    <property type="protein sequence ID" value="CUU55201.1"/>
    <property type="molecule type" value="Genomic_DNA"/>
</dbReference>
<sequence length="261" mass="26744">MVTENKSAPSQMLDLSGRVAVVTGGSRGIGRAVAEGFAAAGADVVVASRKLDACKAAAAEIEAATGRRALPVACHVGRWEDCDSLVDTVYAEFGRCDVLVNNAGMSPVYDDLPSVSQALYDKVHAVNAGGPFRLSALIGTRMAAGDGGSIINVTTAGSLRPNPSDLPYAMAKAALNALTLGLAGAWAPKVRANLVLPGAFDTDITNAWGPDAKRLAAEMNPMKRIGVPGDMVGVCLFLASDAAGYVNGAQILVDGGLFRTL</sequence>
<evidence type="ECO:0000256" key="2">
    <source>
        <dbReference type="ARBA" id="ARBA00023002"/>
    </source>
</evidence>
<dbReference type="Proteomes" id="UP000198802">
    <property type="component" value="Unassembled WGS sequence"/>
</dbReference>
<reference evidence="4" key="1">
    <citation type="submission" date="2015-11" db="EMBL/GenBank/DDBJ databases">
        <authorList>
            <person name="Varghese N."/>
        </authorList>
    </citation>
    <scope>NUCLEOTIDE SEQUENCE [LARGE SCALE GENOMIC DNA]</scope>
    <source>
        <strain evidence="4">DSM 45899</strain>
    </source>
</reference>
<dbReference type="AlphaFoldDB" id="A0A0S4QI75"/>
<dbReference type="InterPro" id="IPR036291">
    <property type="entry name" value="NAD(P)-bd_dom_sf"/>
</dbReference>
<accession>A0A0S4QI75</accession>
<dbReference type="FunFam" id="3.40.50.720:FF:000084">
    <property type="entry name" value="Short-chain dehydrogenase reductase"/>
    <property type="match status" value="1"/>
</dbReference>
<dbReference type="InterPro" id="IPR002347">
    <property type="entry name" value="SDR_fam"/>
</dbReference>
<gene>
    <name evidence="3" type="ORF">Ga0074812_104282</name>
</gene>
<proteinExistence type="inferred from homology"/>
<dbReference type="RefSeq" id="WP_091273405.1">
    <property type="nucleotide sequence ID" value="NZ_FAOZ01000004.1"/>
</dbReference>
<dbReference type="SUPFAM" id="SSF51735">
    <property type="entry name" value="NAD(P)-binding Rossmann-fold domains"/>
    <property type="match status" value="1"/>
</dbReference>
<comment type="similarity">
    <text evidence="1">Belongs to the short-chain dehydrogenases/reductases (SDR) family.</text>
</comment>
<keyword evidence="4" id="KW-1185">Reference proteome</keyword>
<protein>
    <recommendedName>
        <fullName evidence="5">NAD(P)-dependent dehydrogenase, short-chain alcohol dehydrogenase family</fullName>
    </recommendedName>
</protein>
<dbReference type="GO" id="GO:0016491">
    <property type="term" value="F:oxidoreductase activity"/>
    <property type="evidence" value="ECO:0007669"/>
    <property type="project" value="UniProtKB-KW"/>
</dbReference>
<dbReference type="Gene3D" id="3.40.50.720">
    <property type="entry name" value="NAD(P)-binding Rossmann-like Domain"/>
    <property type="match status" value="1"/>
</dbReference>
<dbReference type="CDD" id="cd05233">
    <property type="entry name" value="SDR_c"/>
    <property type="match status" value="1"/>
</dbReference>
<keyword evidence="2" id="KW-0560">Oxidoreductase</keyword>
<dbReference type="Pfam" id="PF13561">
    <property type="entry name" value="adh_short_C2"/>
    <property type="match status" value="1"/>
</dbReference>
<dbReference type="PANTHER" id="PTHR43943">
    <property type="entry name" value="DEHYDROGENASE/REDUCTASE (SDR FAMILY) MEMBER 4"/>
    <property type="match status" value="1"/>
</dbReference>
<evidence type="ECO:0000313" key="3">
    <source>
        <dbReference type="EMBL" id="CUU55201.1"/>
    </source>
</evidence>
<name>A0A0S4QI75_9ACTN</name>
<dbReference type="PANTHER" id="PTHR43943:SF2">
    <property type="entry name" value="DEHYDROGENASE_REDUCTASE 4"/>
    <property type="match status" value="1"/>
</dbReference>
<dbReference type="PRINTS" id="PR00080">
    <property type="entry name" value="SDRFAMILY"/>
</dbReference>
<dbReference type="NCBIfam" id="NF005559">
    <property type="entry name" value="PRK07231.1"/>
    <property type="match status" value="1"/>
</dbReference>
<evidence type="ECO:0000313" key="4">
    <source>
        <dbReference type="Proteomes" id="UP000198802"/>
    </source>
</evidence>
<evidence type="ECO:0008006" key="5">
    <source>
        <dbReference type="Google" id="ProtNLM"/>
    </source>
</evidence>